<reference evidence="3" key="1">
    <citation type="journal article" date="2019" name="Int. J. Syst. Evol. Microbiol.">
        <title>The Global Catalogue of Microorganisms (GCM) 10K type strain sequencing project: providing services to taxonomists for standard genome sequencing and annotation.</title>
        <authorList>
            <consortium name="The Broad Institute Genomics Platform"/>
            <consortium name="The Broad Institute Genome Sequencing Center for Infectious Disease"/>
            <person name="Wu L."/>
            <person name="Ma J."/>
        </authorList>
    </citation>
    <scope>NUCLEOTIDE SEQUENCE [LARGE SCALE GENOMIC DNA]</scope>
    <source>
        <strain evidence="3">JCM 18532</strain>
    </source>
</reference>
<evidence type="ECO:0000313" key="3">
    <source>
        <dbReference type="Proteomes" id="UP001499882"/>
    </source>
</evidence>
<comment type="caution">
    <text evidence="2">The sequence shown here is derived from an EMBL/GenBank/DDBJ whole genome shotgun (WGS) entry which is preliminary data.</text>
</comment>
<evidence type="ECO:0000313" key="2">
    <source>
        <dbReference type="EMBL" id="GAA4726976.1"/>
    </source>
</evidence>
<feature type="transmembrane region" description="Helical" evidence="1">
    <location>
        <begin position="146"/>
        <end position="169"/>
    </location>
</feature>
<accession>A0ABP8YD42</accession>
<name>A0ABP8YD42_9ACTN</name>
<protein>
    <submittedName>
        <fullName evidence="2">Pr6Pr family membrane protein</fullName>
    </submittedName>
</protein>
<dbReference type="NCBIfam" id="NF038065">
    <property type="entry name" value="Pr6Pr"/>
    <property type="match status" value="1"/>
</dbReference>
<keyword evidence="1" id="KW-0812">Transmembrane</keyword>
<organism evidence="2 3">
    <name type="scientific">Nocardioides endophyticus</name>
    <dbReference type="NCBI Taxonomy" id="1353775"/>
    <lineage>
        <taxon>Bacteria</taxon>
        <taxon>Bacillati</taxon>
        <taxon>Actinomycetota</taxon>
        <taxon>Actinomycetes</taxon>
        <taxon>Propionibacteriales</taxon>
        <taxon>Nocardioidaceae</taxon>
        <taxon>Nocardioides</taxon>
    </lineage>
</organism>
<feature type="transmembrane region" description="Helical" evidence="1">
    <location>
        <begin position="83"/>
        <end position="106"/>
    </location>
</feature>
<evidence type="ECO:0000256" key="1">
    <source>
        <dbReference type="SAM" id="Phobius"/>
    </source>
</evidence>
<keyword evidence="3" id="KW-1185">Reference proteome</keyword>
<keyword evidence="1" id="KW-0472">Membrane</keyword>
<gene>
    <name evidence="2" type="ORF">GCM10023350_07230</name>
</gene>
<dbReference type="RefSeq" id="WP_345525214.1">
    <property type="nucleotide sequence ID" value="NZ_BAABKN010000005.1"/>
</dbReference>
<keyword evidence="1" id="KW-1133">Transmembrane helix</keyword>
<dbReference type="EMBL" id="BAABKN010000005">
    <property type="protein sequence ID" value="GAA4726976.1"/>
    <property type="molecule type" value="Genomic_DNA"/>
</dbReference>
<feature type="transmembrane region" description="Helical" evidence="1">
    <location>
        <begin position="181"/>
        <end position="205"/>
    </location>
</feature>
<dbReference type="Proteomes" id="UP001499882">
    <property type="component" value="Unassembled WGS sequence"/>
</dbReference>
<feature type="transmembrane region" description="Helical" evidence="1">
    <location>
        <begin position="50"/>
        <end position="71"/>
    </location>
</feature>
<dbReference type="InterPro" id="IPR049713">
    <property type="entry name" value="Pr6Pr-like"/>
</dbReference>
<sequence>MTPSYARSWHALTALVAIAALVLQLVLLLHGGQVLDEVDPPSTGIRVYRFFVYFTVESNLLVAIAAVTLALDPTHDGRGWRVLRLAGTVAITVTAVVHFFLLRPLLDLDGLDWLADKSLHMVVPALAIIGWLAWGPRPRVTRRVVVLALLFPIVWTAWTMLFGAVDGWYPYPFLDPDEKGWAAVSVALVGITAFFLLVFAAYAYADRRMPVAPHPDNVRS</sequence>
<feature type="transmembrane region" description="Helical" evidence="1">
    <location>
        <begin position="118"/>
        <end position="134"/>
    </location>
</feature>
<proteinExistence type="predicted"/>